<evidence type="ECO:0000259" key="6">
    <source>
        <dbReference type="PROSITE" id="PS50003"/>
    </source>
</evidence>
<dbReference type="SUPFAM" id="SSF50729">
    <property type="entry name" value="PH domain-like"/>
    <property type="match status" value="1"/>
</dbReference>
<feature type="compositionally biased region" description="Polar residues" evidence="5">
    <location>
        <begin position="472"/>
        <end position="494"/>
    </location>
</feature>
<dbReference type="GO" id="GO:0010314">
    <property type="term" value="F:phosphatidylinositol-5-phosphate binding"/>
    <property type="evidence" value="ECO:0007669"/>
    <property type="project" value="TreeGrafter"/>
</dbReference>
<dbReference type="Ensembl" id="ENSKMAT00000028152.1">
    <property type="protein sequence ID" value="ENSKMAP00000027805.1"/>
    <property type="gene ID" value="ENSKMAG00000020613.1"/>
</dbReference>
<dbReference type="PANTHER" id="PTHR21630">
    <property type="entry name" value="VEPH-A/MELTED"/>
    <property type="match status" value="1"/>
</dbReference>
<feature type="region of interest" description="Disordered" evidence="5">
    <location>
        <begin position="374"/>
        <end position="393"/>
    </location>
</feature>
<reference evidence="7" key="2">
    <citation type="submission" date="2025-09" db="UniProtKB">
        <authorList>
            <consortium name="Ensembl"/>
        </authorList>
    </citation>
    <scope>IDENTIFICATION</scope>
</reference>
<evidence type="ECO:0000256" key="1">
    <source>
        <dbReference type="ARBA" id="ARBA00004413"/>
    </source>
</evidence>
<evidence type="ECO:0000256" key="3">
    <source>
        <dbReference type="ARBA" id="ARBA00022475"/>
    </source>
</evidence>
<name>A0A3Q3BE11_KRYMA</name>
<dbReference type="GO" id="GO:0009966">
    <property type="term" value="P:regulation of signal transduction"/>
    <property type="evidence" value="ECO:0007669"/>
    <property type="project" value="TreeGrafter"/>
</dbReference>
<feature type="compositionally biased region" description="Acidic residues" evidence="5">
    <location>
        <begin position="515"/>
        <end position="527"/>
    </location>
</feature>
<dbReference type="SMART" id="SM00233">
    <property type="entry name" value="PH"/>
    <property type="match status" value="1"/>
</dbReference>
<dbReference type="GO" id="GO:0005886">
    <property type="term" value="C:plasma membrane"/>
    <property type="evidence" value="ECO:0007669"/>
    <property type="project" value="UniProtKB-SubCell"/>
</dbReference>
<protein>
    <submittedName>
        <fullName evidence="7">Ventricular zone expressed PH domain-containing 1</fullName>
    </submittedName>
</protein>
<dbReference type="Pfam" id="PF00169">
    <property type="entry name" value="PH"/>
    <property type="match status" value="1"/>
</dbReference>
<keyword evidence="3" id="KW-1003">Cell membrane</keyword>
<dbReference type="InterPro" id="IPR011993">
    <property type="entry name" value="PH-like_dom_sf"/>
</dbReference>
<evidence type="ECO:0000313" key="7">
    <source>
        <dbReference type="Ensembl" id="ENSKMAP00000027805.1"/>
    </source>
</evidence>
<dbReference type="Gene3D" id="2.30.29.30">
    <property type="entry name" value="Pleckstrin-homology domain (PH domain)/Phosphotyrosine-binding domain (PTB)"/>
    <property type="match status" value="1"/>
</dbReference>
<keyword evidence="4" id="KW-0472">Membrane</keyword>
<dbReference type="PANTHER" id="PTHR21630:SF10">
    <property type="entry name" value="VENTRICULAR ZONE-EXPRESSED PH DOMAIN-CONTAINING PROTEIN HOMOLOG 1"/>
    <property type="match status" value="1"/>
</dbReference>
<feature type="domain" description="PH" evidence="6">
    <location>
        <begin position="698"/>
        <end position="801"/>
    </location>
</feature>
<dbReference type="GO" id="GO:0042471">
    <property type="term" value="P:ear morphogenesis"/>
    <property type="evidence" value="ECO:0007669"/>
    <property type="project" value="Ensembl"/>
</dbReference>
<dbReference type="OMA" id="WIRIMLL"/>
<evidence type="ECO:0000256" key="5">
    <source>
        <dbReference type="SAM" id="MobiDB-lite"/>
    </source>
</evidence>
<proteinExistence type="inferred from homology"/>
<comment type="similarity">
    <text evidence="2">Belongs to the MELT/VEPH family.</text>
</comment>
<dbReference type="STRING" id="37003.ENSKMAP00000027805"/>
<evidence type="ECO:0000313" key="8">
    <source>
        <dbReference type="Proteomes" id="UP000264800"/>
    </source>
</evidence>
<feature type="region of interest" description="Disordered" evidence="5">
    <location>
        <begin position="455"/>
        <end position="527"/>
    </location>
</feature>
<dbReference type="GO" id="GO:0007420">
    <property type="term" value="P:brain development"/>
    <property type="evidence" value="ECO:0007669"/>
    <property type="project" value="Ensembl"/>
</dbReference>
<dbReference type="CDD" id="cd01264">
    <property type="entry name" value="PH_MELT_VEPH1"/>
    <property type="match status" value="1"/>
</dbReference>
<evidence type="ECO:0000256" key="2">
    <source>
        <dbReference type="ARBA" id="ARBA00010187"/>
    </source>
</evidence>
<dbReference type="InterPro" id="IPR039888">
    <property type="entry name" value="Melted-like"/>
</dbReference>
<dbReference type="Proteomes" id="UP000264800">
    <property type="component" value="Unplaced"/>
</dbReference>
<reference evidence="7" key="1">
    <citation type="submission" date="2025-08" db="UniProtKB">
        <authorList>
            <consortium name="Ensembl"/>
        </authorList>
    </citation>
    <scope>IDENTIFICATION</scope>
</reference>
<keyword evidence="8" id="KW-1185">Reference proteome</keyword>
<dbReference type="GeneTree" id="ENSGT00390000018660"/>
<comment type="subcellular location">
    <subcellularLocation>
        <location evidence="1">Cell membrane</location>
        <topology evidence="1">Peripheral membrane protein</topology>
        <orientation evidence="1">Cytoplasmic side</orientation>
    </subcellularLocation>
</comment>
<evidence type="ECO:0000256" key="4">
    <source>
        <dbReference type="ARBA" id="ARBA00023136"/>
    </source>
</evidence>
<sequence length="815" mass="91323">MHQLFSQVLGQRDLSRAGDLFSLEDTEIEDCLSQALDQIKDISCSPDYLTNDNDQAVVEICITRITTAIRETGSIERHSTALVGLWESCLEHNLTPQGENTEDTPHAKIASDITSCILQNYSCPSVMVLAVPVAVRFLQRGNRELSRNMSSYLSLATIAKADLLAEHTEAITLSVLGGNHMLLRVLPSVYPKQPDTIHHHLSDLTAMMLQLDSPEKPHLIRLIQMVAEQHPLVSMLSPQVPTLISYVSDHSLTEALLGALVDVSQASPSSFVSFLPALRIVGQQSTTFLGNVAKIHGAVGIISETHAHSSLIYLVSLLGSMEHSFHHTLLLEIRALTDRYPSLLGGSSKDIYRMSNSFTAMARLLGRRLEDKTASHLDEAGPSPSAGRGGGGASEQLLQVKIQTFDEKMGDVGAEEEVGEDSPAPQRRYSLSQAIREDRREMRFNRSKSLALHAVRSRSINSDTGEDGEGAEQNTDSCFSNALSYQPSENCEVSSSERKPTGDDSLPVTAPPSTGEEEEEEEEEEDDKLFIHLRDNMEAIQEFCRDMVRQIPVPEHCVVEDSSRGCVAKLSFSCPLKGFYCLYAKSCFNLTSQQLHLWIHVMLLHLQSKSSVPLSTRDKCVQRLASLWEKTQLKGSHSFSMAMTQHATLQRKDLDSLQVQLEEVRFFDLFGYSEEEGSWLCFMCNNPEKATVVNQEGQPLIEGKLKEKQVRWKFIKRWKTRYFTLAGNQLLFRRGKSKDEMDDIPIELSKVQSVKVVAKKRRDRGLPRAFEIFTDSKRYVLKAEDEKHAEEWLQCINVAVAQARERENREATTYL</sequence>
<dbReference type="FunFam" id="2.30.29.30:FF:000138">
    <property type="entry name" value="Ventricular zone-expressed PH domain-containing protein-like 1"/>
    <property type="match status" value="1"/>
</dbReference>
<dbReference type="AlphaFoldDB" id="A0A3Q3BE11"/>
<dbReference type="InterPro" id="IPR001849">
    <property type="entry name" value="PH_domain"/>
</dbReference>
<accession>A0A3Q3BE11</accession>
<dbReference type="PROSITE" id="PS50003">
    <property type="entry name" value="PH_DOMAIN"/>
    <property type="match status" value="1"/>
</dbReference>
<organism evidence="7 8">
    <name type="scientific">Kryptolebias marmoratus</name>
    <name type="common">Mangrove killifish</name>
    <name type="synonym">Rivulus marmoratus</name>
    <dbReference type="NCBI Taxonomy" id="37003"/>
    <lineage>
        <taxon>Eukaryota</taxon>
        <taxon>Metazoa</taxon>
        <taxon>Chordata</taxon>
        <taxon>Craniata</taxon>
        <taxon>Vertebrata</taxon>
        <taxon>Euteleostomi</taxon>
        <taxon>Actinopterygii</taxon>
        <taxon>Neopterygii</taxon>
        <taxon>Teleostei</taxon>
        <taxon>Neoteleostei</taxon>
        <taxon>Acanthomorphata</taxon>
        <taxon>Ovalentaria</taxon>
        <taxon>Atherinomorphae</taxon>
        <taxon>Cyprinodontiformes</taxon>
        <taxon>Rivulidae</taxon>
        <taxon>Kryptolebias</taxon>
    </lineage>
</organism>